<comment type="caution">
    <text evidence="2">The sequence shown here is derived from an EMBL/GenBank/DDBJ whole genome shotgun (WGS) entry which is preliminary data.</text>
</comment>
<gene>
    <name evidence="2" type="ORF">BGZ95_000076</name>
</gene>
<dbReference type="AlphaFoldDB" id="A0AAD4DAW3"/>
<keyword evidence="1" id="KW-0732">Signal</keyword>
<protein>
    <recommendedName>
        <fullName evidence="4">Extracellular membrane protein CFEM domain-containing protein</fullName>
    </recommendedName>
</protein>
<dbReference type="Proteomes" id="UP001194580">
    <property type="component" value="Unassembled WGS sequence"/>
</dbReference>
<keyword evidence="3" id="KW-1185">Reference proteome</keyword>
<feature type="signal peptide" evidence="1">
    <location>
        <begin position="1"/>
        <end position="23"/>
    </location>
</feature>
<accession>A0AAD4DAW3</accession>
<evidence type="ECO:0000313" key="3">
    <source>
        <dbReference type="Proteomes" id="UP001194580"/>
    </source>
</evidence>
<evidence type="ECO:0000313" key="2">
    <source>
        <dbReference type="EMBL" id="KAG0272051.1"/>
    </source>
</evidence>
<sequence>TRSLAWALVSLTATTAIISVTDASPCEDCIFAAIYTQSPTCTTQIFSTQLQEGPLTEEQKSCLCPLASSDTWLQQCIKPEFCTAEDVNHQLTGFKGLREKACGNAVPPTKTADKVPASPTGTNAASCLNFSSRVAVGAVVAVFAVLM</sequence>
<proteinExistence type="predicted"/>
<dbReference type="EMBL" id="JAAAIL010001002">
    <property type="protein sequence ID" value="KAG0272051.1"/>
    <property type="molecule type" value="Genomic_DNA"/>
</dbReference>
<evidence type="ECO:0000256" key="1">
    <source>
        <dbReference type="SAM" id="SignalP"/>
    </source>
</evidence>
<reference evidence="2" key="1">
    <citation type="journal article" date="2020" name="Fungal Divers.">
        <title>Resolving the Mortierellaceae phylogeny through synthesis of multi-gene phylogenetics and phylogenomics.</title>
        <authorList>
            <person name="Vandepol N."/>
            <person name="Liber J."/>
            <person name="Desiro A."/>
            <person name="Na H."/>
            <person name="Kennedy M."/>
            <person name="Barry K."/>
            <person name="Grigoriev I.V."/>
            <person name="Miller A.N."/>
            <person name="O'Donnell K."/>
            <person name="Stajich J.E."/>
            <person name="Bonito G."/>
        </authorList>
    </citation>
    <scope>NUCLEOTIDE SEQUENCE</scope>
    <source>
        <strain evidence="2">NRRL 28262</strain>
    </source>
</reference>
<feature type="non-terminal residue" evidence="2">
    <location>
        <position position="1"/>
    </location>
</feature>
<feature type="chain" id="PRO_5042064770" description="Extracellular membrane protein CFEM domain-containing protein" evidence="1">
    <location>
        <begin position="24"/>
        <end position="147"/>
    </location>
</feature>
<name>A0AAD4DAW3_9FUNG</name>
<organism evidence="2 3">
    <name type="scientific">Linnemannia exigua</name>
    <dbReference type="NCBI Taxonomy" id="604196"/>
    <lineage>
        <taxon>Eukaryota</taxon>
        <taxon>Fungi</taxon>
        <taxon>Fungi incertae sedis</taxon>
        <taxon>Mucoromycota</taxon>
        <taxon>Mortierellomycotina</taxon>
        <taxon>Mortierellomycetes</taxon>
        <taxon>Mortierellales</taxon>
        <taxon>Mortierellaceae</taxon>
        <taxon>Linnemannia</taxon>
    </lineage>
</organism>
<evidence type="ECO:0008006" key="4">
    <source>
        <dbReference type="Google" id="ProtNLM"/>
    </source>
</evidence>